<dbReference type="InParanoid" id="G0MRP1"/>
<dbReference type="eggNOG" id="KOG4735">
    <property type="taxonomic scope" value="Eukaryota"/>
</dbReference>
<dbReference type="InterPro" id="IPR008166">
    <property type="entry name" value="Glyco_transf_92"/>
</dbReference>
<reference evidence="10" key="1">
    <citation type="submission" date="2011-07" db="EMBL/GenBank/DDBJ databases">
        <authorList>
            <consortium name="Caenorhabditis brenneri Sequencing and Analysis Consortium"/>
            <person name="Wilson R.K."/>
        </authorList>
    </citation>
    <scope>NUCLEOTIDE SEQUENCE [LARGE SCALE GENOMIC DNA]</scope>
    <source>
        <strain evidence="10">PB2801</strain>
    </source>
</reference>
<evidence type="ECO:0000313" key="9">
    <source>
        <dbReference type="EMBL" id="EGT42598.1"/>
    </source>
</evidence>
<organism evidence="10">
    <name type="scientific">Caenorhabditis brenneri</name>
    <name type="common">Nematode worm</name>
    <dbReference type="NCBI Taxonomy" id="135651"/>
    <lineage>
        <taxon>Eukaryota</taxon>
        <taxon>Metazoa</taxon>
        <taxon>Ecdysozoa</taxon>
        <taxon>Nematoda</taxon>
        <taxon>Chromadorea</taxon>
        <taxon>Rhabditida</taxon>
        <taxon>Rhabditina</taxon>
        <taxon>Rhabditomorpha</taxon>
        <taxon>Rhabditoidea</taxon>
        <taxon>Rhabditidae</taxon>
        <taxon>Peloderinae</taxon>
        <taxon>Caenorhabditis</taxon>
    </lineage>
</organism>
<dbReference type="PANTHER" id="PTHR21461">
    <property type="entry name" value="GLYCOSYLTRANSFERASE FAMILY 92 PROTEIN"/>
    <property type="match status" value="1"/>
</dbReference>
<dbReference type="GO" id="GO:0016757">
    <property type="term" value="F:glycosyltransferase activity"/>
    <property type="evidence" value="ECO:0007669"/>
    <property type="project" value="UniProtKB-UniRule"/>
</dbReference>
<dbReference type="GO" id="GO:0005737">
    <property type="term" value="C:cytoplasm"/>
    <property type="evidence" value="ECO:0007669"/>
    <property type="project" value="TreeGrafter"/>
</dbReference>
<dbReference type="OrthoDB" id="5801206at2759"/>
<evidence type="ECO:0000256" key="1">
    <source>
        <dbReference type="ARBA" id="ARBA00004167"/>
    </source>
</evidence>
<comment type="subcellular location">
    <subcellularLocation>
        <location evidence="1">Membrane</location>
        <topology evidence="1">Single-pass membrane protein</topology>
    </subcellularLocation>
</comment>
<keyword evidence="7" id="KW-0472">Membrane</keyword>
<name>G0MRP1_CAEBE</name>
<dbReference type="PANTHER" id="PTHR21461:SF2">
    <property type="entry name" value="GLYCOSYLTRANSFERASE FAMILY 92 PROTEIN"/>
    <property type="match status" value="1"/>
</dbReference>
<evidence type="ECO:0000256" key="3">
    <source>
        <dbReference type="ARBA" id="ARBA00022676"/>
    </source>
</evidence>
<evidence type="ECO:0000256" key="2">
    <source>
        <dbReference type="ARBA" id="ARBA00007647"/>
    </source>
</evidence>
<proteinExistence type="inferred from homology"/>
<gene>
    <name evidence="9" type="ORF">CAEBREN_05119</name>
</gene>
<dbReference type="HOGENOM" id="CLU_008031_4_0_1"/>
<dbReference type="GO" id="GO:0016020">
    <property type="term" value="C:membrane"/>
    <property type="evidence" value="ECO:0007669"/>
    <property type="project" value="UniProtKB-SubCell"/>
</dbReference>
<evidence type="ECO:0000256" key="6">
    <source>
        <dbReference type="ARBA" id="ARBA00022989"/>
    </source>
</evidence>
<keyword evidence="4 8" id="KW-0808">Transferase</keyword>
<dbReference type="Pfam" id="PF01697">
    <property type="entry name" value="Glyco_transf_92"/>
    <property type="match status" value="1"/>
</dbReference>
<keyword evidence="3 8" id="KW-0328">Glycosyltransferase</keyword>
<dbReference type="Proteomes" id="UP000008068">
    <property type="component" value="Unassembled WGS sequence"/>
</dbReference>
<keyword evidence="5" id="KW-0812">Transmembrane</keyword>
<evidence type="ECO:0000313" key="10">
    <source>
        <dbReference type="Proteomes" id="UP000008068"/>
    </source>
</evidence>
<evidence type="ECO:0000256" key="8">
    <source>
        <dbReference type="RuleBase" id="RU366017"/>
    </source>
</evidence>
<comment type="similarity">
    <text evidence="2 8">Belongs to the glycosyltransferase 92 family.</text>
</comment>
<evidence type="ECO:0000256" key="7">
    <source>
        <dbReference type="ARBA" id="ARBA00023136"/>
    </source>
</evidence>
<keyword evidence="6" id="KW-1133">Transmembrane helix</keyword>
<dbReference type="EMBL" id="GL379809">
    <property type="protein sequence ID" value="EGT42598.1"/>
    <property type="molecule type" value="Genomic_DNA"/>
</dbReference>
<accession>G0MRP1</accession>
<keyword evidence="10" id="KW-1185">Reference proteome</keyword>
<dbReference type="EC" id="2.4.1.-" evidence="8"/>
<evidence type="ECO:0000256" key="4">
    <source>
        <dbReference type="ARBA" id="ARBA00022679"/>
    </source>
</evidence>
<protein>
    <recommendedName>
        <fullName evidence="8">Glycosyltransferase family 92 protein</fullName>
        <ecNumber evidence="8">2.4.1.-</ecNumber>
    </recommendedName>
</protein>
<evidence type="ECO:0000256" key="5">
    <source>
        <dbReference type="ARBA" id="ARBA00022692"/>
    </source>
</evidence>
<sequence length="461" mass="54786">MNPRLFKIALFAVFLLTLFFVYNFNAKNANTVLNRSFSMDAAVIEKTSSVDREQNSSDIKMIGKSTEGNDPKELPNYKIDGMDRFEWYSKQWKAQLKGQPPPKVEEVSLLRAYEYDVEYSISTTSWNIDNAIVYCRYFDADGKEILPAFQSYSFPQYVVNCEKRHGTKLISVSTQESNSYSYPIPLVDRTMKGYKYELSFCMAPIYGKEAKWLLIPEIIEHYKLQGMTHFYFYVFHINEYDNAILEDYVRTGEVEVTYMLERSDRELLYWQHVAYRDCTLRSRHESKWSLHADIDERLLMTQYPGTILDYLRTVTDNSIGGIQFRQQWIMKTEFMPEKYEGDEQIDTWAPTLRWHNSSAFGPPGHTVKCIVQAEKVLAMWTHMPRMWYPGFRMHELTPEEGIVRHYRDQQMWNWGKVWLKEVLQFGPMNLTDYPEKYQQNLIDAVKKRVKYVYEHYNVREE</sequence>
<dbReference type="AlphaFoldDB" id="G0MRP1"/>